<keyword evidence="2" id="KW-1185">Reference proteome</keyword>
<reference evidence="1 2" key="1">
    <citation type="submission" date="2016-11" db="EMBL/GenBank/DDBJ databases">
        <authorList>
            <person name="Jaros S."/>
            <person name="Januszkiewicz K."/>
            <person name="Wedrychowicz H."/>
        </authorList>
    </citation>
    <scope>NUCLEOTIDE SEQUENCE [LARGE SCALE GENOMIC DNA]</scope>
    <source>
        <strain evidence="1 2">DSM 12906</strain>
    </source>
</reference>
<dbReference type="Proteomes" id="UP000184512">
    <property type="component" value="Unassembled WGS sequence"/>
</dbReference>
<dbReference type="CDD" id="cd06325">
    <property type="entry name" value="PBP1_ABC_unchar_transporter"/>
    <property type="match status" value="1"/>
</dbReference>
<dbReference type="PANTHER" id="PTHR35271">
    <property type="entry name" value="ABC TRANSPORTER, SUBSTRATE-BINDING LIPOPROTEIN-RELATED"/>
    <property type="match status" value="1"/>
</dbReference>
<dbReference type="Pfam" id="PF04392">
    <property type="entry name" value="ABC_sub_bind"/>
    <property type="match status" value="1"/>
</dbReference>
<dbReference type="InterPro" id="IPR007487">
    <property type="entry name" value="ABC_transpt-TYRBP-like"/>
</dbReference>
<gene>
    <name evidence="1" type="ORF">SAMN02745244_02066</name>
</gene>
<dbReference type="InterPro" id="IPR028082">
    <property type="entry name" value="Peripla_BP_I"/>
</dbReference>
<dbReference type="STRING" id="1123357.SAMN02745244_02066"/>
<organism evidence="1 2">
    <name type="scientific">Tessaracoccus bendigoensis DSM 12906</name>
    <dbReference type="NCBI Taxonomy" id="1123357"/>
    <lineage>
        <taxon>Bacteria</taxon>
        <taxon>Bacillati</taxon>
        <taxon>Actinomycetota</taxon>
        <taxon>Actinomycetes</taxon>
        <taxon>Propionibacteriales</taxon>
        <taxon>Propionibacteriaceae</taxon>
        <taxon>Tessaracoccus</taxon>
    </lineage>
</organism>
<dbReference type="PANTHER" id="PTHR35271:SF1">
    <property type="entry name" value="ABC TRANSPORTER, SUBSTRATE-BINDING LIPOPROTEIN"/>
    <property type="match status" value="1"/>
</dbReference>
<protein>
    <submittedName>
        <fullName evidence="1">Putative ABC transport system substrate-binding protein</fullName>
    </submittedName>
</protein>
<evidence type="ECO:0000313" key="2">
    <source>
        <dbReference type="Proteomes" id="UP000184512"/>
    </source>
</evidence>
<dbReference type="EMBL" id="FQZG01000034">
    <property type="protein sequence ID" value="SHJ25438.1"/>
    <property type="molecule type" value="Genomic_DNA"/>
</dbReference>
<evidence type="ECO:0000313" key="1">
    <source>
        <dbReference type="EMBL" id="SHJ25438.1"/>
    </source>
</evidence>
<accession>A0A1M6HTH0</accession>
<dbReference type="AlphaFoldDB" id="A0A1M6HTH0"/>
<dbReference type="SUPFAM" id="SSF53822">
    <property type="entry name" value="Periplasmic binding protein-like I"/>
    <property type="match status" value="1"/>
</dbReference>
<dbReference type="Gene3D" id="3.40.50.2300">
    <property type="match status" value="2"/>
</dbReference>
<sequence>MLMGRVRFGKLCHTEEKKVAPPMLRRTLTGAALAAVLLTAACGQTPEPSVESADAKAHVKIGVVTIVTHPSLDALYDGLVAGLAENGYDEGQNLTIELQNPQNDLATLSNIVNTYSASDNDLFVAIATPPAQALAQVVQDRPVIFASVTDPVAAGLVDSMEVPGGNVTGTSDQLPTDEQLKLILDIDPSVESVGIVYSAAEVNAQVQAEAAVEAGRELGIDVKTATVTNSSEVQQAAESLDVDAYFALVDNTVVSAIESMVQVAEERQRLLVTSDADSVARGAAAALATDYEAQGRQTAGIVSRILGGADPATTPVELQKELEIAINQEAAERMGVTIPEDVVKRAATTS</sequence>
<proteinExistence type="predicted"/>
<name>A0A1M6HTH0_9ACTN</name>